<dbReference type="Proteomes" id="UP000504633">
    <property type="component" value="Unplaced"/>
</dbReference>
<dbReference type="OrthoDB" id="8069936at2759"/>
<organism evidence="2 3">
    <name type="scientific">Drosophila hydei</name>
    <name type="common">Fruit fly</name>
    <dbReference type="NCBI Taxonomy" id="7224"/>
    <lineage>
        <taxon>Eukaryota</taxon>
        <taxon>Metazoa</taxon>
        <taxon>Ecdysozoa</taxon>
        <taxon>Arthropoda</taxon>
        <taxon>Hexapoda</taxon>
        <taxon>Insecta</taxon>
        <taxon>Pterygota</taxon>
        <taxon>Neoptera</taxon>
        <taxon>Endopterygota</taxon>
        <taxon>Diptera</taxon>
        <taxon>Brachycera</taxon>
        <taxon>Muscomorpha</taxon>
        <taxon>Ephydroidea</taxon>
        <taxon>Drosophilidae</taxon>
        <taxon>Drosophila</taxon>
    </lineage>
</organism>
<sequence length="290" mass="29485">MISIQTPNNYQLPRAKRKNLKMFKAQLAKVLFLGALLFVGSQAQPLRGRKRAFGVGLLGGALAGAVIGNAVAKAPGSSKAAAPAAAPVAQVVETGVPDANGCYKQTIKEPVAGNTKLYTETVHLVCPPKMPAATSPPAIPVPVQVVPMAHAPAASVYPVLPAPAPVASHVVAAAVPAAVVNHTSNANATHANVTHTFTNLGHPGPVPVVVPAPAAAPVAAAPVAPHSSVTFAYAVDPRSQPAQPAQMAPQGTAHVILLSKTVKKQKSAANTINISQGLLILVVLYCLISK</sequence>
<keyword evidence="1" id="KW-0472">Membrane</keyword>
<dbReference type="GeneID" id="111603442"/>
<feature type="transmembrane region" description="Helical" evidence="1">
    <location>
        <begin position="53"/>
        <end position="72"/>
    </location>
</feature>
<protein>
    <submittedName>
        <fullName evidence="3">Wiskott-Aldrich syndrome protein family member 1 isoform X1</fullName>
    </submittedName>
</protein>
<keyword evidence="1" id="KW-0812">Transmembrane</keyword>
<dbReference type="RefSeq" id="XP_023176797.2">
    <property type="nucleotide sequence ID" value="XM_023321029.2"/>
</dbReference>
<keyword evidence="2" id="KW-1185">Reference proteome</keyword>
<dbReference type="OMA" id="ICPTLQQ"/>
<feature type="transmembrane region" description="Helical" evidence="1">
    <location>
        <begin position="268"/>
        <end position="288"/>
    </location>
</feature>
<evidence type="ECO:0000256" key="1">
    <source>
        <dbReference type="SAM" id="Phobius"/>
    </source>
</evidence>
<evidence type="ECO:0000313" key="2">
    <source>
        <dbReference type="Proteomes" id="UP000504633"/>
    </source>
</evidence>
<gene>
    <name evidence="3" type="primary">LOC111603442</name>
</gene>
<evidence type="ECO:0000313" key="3">
    <source>
        <dbReference type="RefSeq" id="XP_023176797.2"/>
    </source>
</evidence>
<keyword evidence="1" id="KW-1133">Transmembrane helix</keyword>
<dbReference type="AlphaFoldDB" id="A0A6J1MIA3"/>
<dbReference type="KEGG" id="dhe:111603442"/>
<reference evidence="3" key="1">
    <citation type="submission" date="2025-08" db="UniProtKB">
        <authorList>
            <consortium name="RefSeq"/>
        </authorList>
    </citation>
    <scope>IDENTIFICATION</scope>
    <source>
        <strain evidence="3">15085-1641.00</strain>
        <tissue evidence="3">Whole body</tissue>
    </source>
</reference>
<accession>A0A6J1MIA3</accession>
<proteinExistence type="predicted"/>
<name>A0A6J1MIA3_DROHY</name>